<dbReference type="WBParaSite" id="SCUD_0000298801-mRNA-1">
    <property type="protein sequence ID" value="SCUD_0000298801-mRNA-1"/>
    <property type="gene ID" value="SCUD_0000298801"/>
</dbReference>
<dbReference type="InterPro" id="IPR012340">
    <property type="entry name" value="NA-bd_OB-fold"/>
</dbReference>
<dbReference type="Proteomes" id="UP000279833">
    <property type="component" value="Unassembled WGS sequence"/>
</dbReference>
<name>A0A183JJW1_9TREM</name>
<evidence type="ECO:0000313" key="3">
    <source>
        <dbReference type="Proteomes" id="UP000279833"/>
    </source>
</evidence>
<proteinExistence type="predicted"/>
<gene>
    <name evidence="2" type="ORF">SCUD_LOCUS2989</name>
</gene>
<reference evidence="4" key="1">
    <citation type="submission" date="2016-06" db="UniProtKB">
        <authorList>
            <consortium name="WormBaseParasite"/>
        </authorList>
    </citation>
    <scope>IDENTIFICATION</scope>
</reference>
<dbReference type="EMBL" id="UZAK01003145">
    <property type="protein sequence ID" value="VDO78337.1"/>
    <property type="molecule type" value="Genomic_DNA"/>
</dbReference>
<keyword evidence="3" id="KW-1185">Reference proteome</keyword>
<organism evidence="4">
    <name type="scientific">Schistosoma curassoni</name>
    <dbReference type="NCBI Taxonomy" id="6186"/>
    <lineage>
        <taxon>Eukaryota</taxon>
        <taxon>Metazoa</taxon>
        <taxon>Spiralia</taxon>
        <taxon>Lophotrochozoa</taxon>
        <taxon>Platyhelminthes</taxon>
        <taxon>Trematoda</taxon>
        <taxon>Digenea</taxon>
        <taxon>Strigeidida</taxon>
        <taxon>Schistosomatoidea</taxon>
        <taxon>Schistosomatidae</taxon>
        <taxon>Schistosoma</taxon>
    </lineage>
</organism>
<evidence type="ECO:0000313" key="2">
    <source>
        <dbReference type="EMBL" id="VDO78337.1"/>
    </source>
</evidence>
<evidence type="ECO:0000313" key="4">
    <source>
        <dbReference type="WBParaSite" id="SCUD_0000298801-mRNA-1"/>
    </source>
</evidence>
<dbReference type="SUPFAM" id="SSF50249">
    <property type="entry name" value="Nucleic acid-binding proteins"/>
    <property type="match status" value="1"/>
</dbReference>
<feature type="domain" description="MCM N-terminal" evidence="1">
    <location>
        <begin position="17"/>
        <end position="91"/>
    </location>
</feature>
<dbReference type="InterPro" id="IPR027925">
    <property type="entry name" value="MCM_N"/>
</dbReference>
<protein>
    <submittedName>
        <fullName evidence="4">MCM_N domain-containing protein</fullName>
    </submittedName>
</protein>
<reference evidence="2 3" key="2">
    <citation type="submission" date="2018-11" db="EMBL/GenBank/DDBJ databases">
        <authorList>
            <consortium name="Pathogen Informatics"/>
        </authorList>
    </citation>
    <scope>NUCLEOTIDE SEQUENCE [LARGE SCALE GENOMIC DNA]</scope>
    <source>
        <strain evidence="2">Dakar</strain>
        <strain evidence="3">Dakar, Senegal</strain>
    </source>
</reference>
<sequence>MALSAVRNYDEDKKACDQFLRFYSKIDSCGNKHFVYSEQLTRIANREQSVLYISLDDVAEHSSDLANAIECNAVRYTKIFAEVIDDLLPDFRTVDLVPQDVLDIFIDHRIRMEQRIRAADAETAPRAVSRDPEPVNMAEVRSRFPPELLRRL</sequence>
<accession>A0A183JJW1</accession>
<dbReference type="AlphaFoldDB" id="A0A183JJW1"/>
<dbReference type="STRING" id="6186.A0A183JJW1"/>
<dbReference type="Gene3D" id="3.30.1640.10">
    <property type="entry name" value="mini-chromosome maintenance (MCM) complex, chain A, domain 1"/>
    <property type="match status" value="1"/>
</dbReference>
<evidence type="ECO:0000259" key="1">
    <source>
        <dbReference type="Pfam" id="PF14551"/>
    </source>
</evidence>
<dbReference type="FunFam" id="3.30.1640.10:FF:000007">
    <property type="entry name" value="DNA replication licensing factor MCM7"/>
    <property type="match status" value="1"/>
</dbReference>
<dbReference type="Pfam" id="PF14551">
    <property type="entry name" value="MCM_N"/>
    <property type="match status" value="1"/>
</dbReference>